<dbReference type="GO" id="GO:0006508">
    <property type="term" value="P:proteolysis"/>
    <property type="evidence" value="ECO:0007669"/>
    <property type="project" value="InterPro"/>
</dbReference>
<dbReference type="PANTHER" id="PTHR43019:SF23">
    <property type="entry name" value="PROTEASE DO-LIKE 5, CHLOROPLASTIC"/>
    <property type="match status" value="1"/>
</dbReference>
<dbReference type="Pfam" id="PF13365">
    <property type="entry name" value="Trypsin_2"/>
    <property type="match status" value="1"/>
</dbReference>
<dbReference type="InterPro" id="IPR009003">
    <property type="entry name" value="Peptidase_S1_PA"/>
</dbReference>
<dbReference type="GO" id="GO:0004252">
    <property type="term" value="F:serine-type endopeptidase activity"/>
    <property type="evidence" value="ECO:0007669"/>
    <property type="project" value="InterPro"/>
</dbReference>
<dbReference type="PRINTS" id="PR00834">
    <property type="entry name" value="PROTEASES2C"/>
</dbReference>
<dbReference type="Pfam" id="PF04151">
    <property type="entry name" value="PPC"/>
    <property type="match status" value="1"/>
</dbReference>
<feature type="non-terminal residue" evidence="2">
    <location>
        <position position="1"/>
    </location>
</feature>
<protein>
    <recommendedName>
        <fullName evidence="1">Peptidase C-terminal archaeal/bacterial domain-containing protein</fullName>
    </recommendedName>
</protein>
<dbReference type="PANTHER" id="PTHR43019">
    <property type="entry name" value="SERINE ENDOPROTEASE DEGS"/>
    <property type="match status" value="1"/>
</dbReference>
<dbReference type="InterPro" id="IPR001940">
    <property type="entry name" value="Peptidase_S1C"/>
</dbReference>
<reference evidence="2" key="1">
    <citation type="submission" date="2018-05" db="EMBL/GenBank/DDBJ databases">
        <authorList>
            <person name="Lanie J.A."/>
            <person name="Ng W.-L."/>
            <person name="Kazmierczak K.M."/>
            <person name="Andrzejewski T.M."/>
            <person name="Davidsen T.M."/>
            <person name="Wayne K.J."/>
            <person name="Tettelin H."/>
            <person name="Glass J.I."/>
            <person name="Rusch D."/>
            <person name="Podicherti R."/>
            <person name="Tsui H.-C.T."/>
            <person name="Winkler M.E."/>
        </authorList>
    </citation>
    <scope>NUCLEOTIDE SEQUENCE</scope>
</reference>
<evidence type="ECO:0000313" key="2">
    <source>
        <dbReference type="EMBL" id="SVB36619.1"/>
    </source>
</evidence>
<evidence type="ECO:0000259" key="1">
    <source>
        <dbReference type="Pfam" id="PF04151"/>
    </source>
</evidence>
<dbReference type="Gene3D" id="2.60.120.380">
    <property type="match status" value="1"/>
</dbReference>
<sequence length="510" mass="53697">VRSVFLFSMAVALLAGCTAEQDTADRDLLLEQAAVVESLQQQVAELEGRITTTITSTSMAPPPTTTTAEPVPEAAEVFAAASPSLVFIEVPDGTGSGIVLADGWVLTNAHVVGRYPEARLFTSVGEIVDVPVHARDWLYDLALLGPLPEPALGTLPGLELSSSGGIRTGEAVYLVGFPGEVETEPEAAMTAGILNRRRRQPCLDVTFLQVDALIAGGQSGGALLDERGNLIGISGLGGFSDGNFGLVFAAEDVARFVDPLYYPGGGTSEAFGQKRQEATTAYYDTVAFLVTVTEAAPNLSVRASASSGVDVWLGIDTPDGYPPFPSYAEGEFDYLFGSPYSEEDPDAFYADANLEGDGEALEVRVLPGRYVVSVGYWSLADRESVEVESSHLLVPLEDPENGSRTLRPGDTESGVIGHLYDTDRFRIELAAGDQVRIQVDSLGDPVMSLYLDDNLVASNDNAGTGLYGAGASMTVVAPVSGTYDLDIAMFGDVPVGYLVAVLAGEAEACR</sequence>
<dbReference type="AlphaFoldDB" id="A0A382DEP5"/>
<proteinExistence type="predicted"/>
<dbReference type="EMBL" id="UINC01038912">
    <property type="protein sequence ID" value="SVB36619.1"/>
    <property type="molecule type" value="Genomic_DNA"/>
</dbReference>
<name>A0A382DEP5_9ZZZZ</name>
<accession>A0A382DEP5</accession>
<gene>
    <name evidence="2" type="ORF">METZ01_LOCUS189473</name>
</gene>
<feature type="domain" description="Peptidase C-terminal archaeal/bacterial" evidence="1">
    <location>
        <begin position="421"/>
        <end position="485"/>
    </location>
</feature>
<dbReference type="SUPFAM" id="SSF50494">
    <property type="entry name" value="Trypsin-like serine proteases"/>
    <property type="match status" value="1"/>
</dbReference>
<dbReference type="Gene3D" id="2.40.10.120">
    <property type="match status" value="1"/>
</dbReference>
<dbReference type="InterPro" id="IPR007280">
    <property type="entry name" value="Peptidase_C_arc/bac"/>
</dbReference>
<organism evidence="2">
    <name type="scientific">marine metagenome</name>
    <dbReference type="NCBI Taxonomy" id="408172"/>
    <lineage>
        <taxon>unclassified sequences</taxon>
        <taxon>metagenomes</taxon>
        <taxon>ecological metagenomes</taxon>
    </lineage>
</organism>